<feature type="signal peptide" evidence="1">
    <location>
        <begin position="1"/>
        <end position="18"/>
    </location>
</feature>
<protein>
    <submittedName>
        <fullName evidence="2">Uncharacterized protein</fullName>
    </submittedName>
</protein>
<dbReference type="EMBL" id="HBEA01016102">
    <property type="protein sequence ID" value="CAD8262785.1"/>
    <property type="molecule type" value="Transcribed_RNA"/>
</dbReference>
<dbReference type="AlphaFoldDB" id="A0A7R9UDE4"/>
<accession>A0A7R9UDE4</accession>
<sequence length="169" mass="19032">MSGFFALFFALLAVSANGFCAPPRAIVSPVVRVTRPALGLRAMAGEGWDGENEDDLSDEMEVQKKKGRGWKAPKKAKDRRDQLPFDVFDITPPTKMLGSFRLHPHTNCGDLLTYNDESFLVRRVACNYKYSRGALRMFKKTAHVVELNRAFQERSLERLKNLEPGEPAS</sequence>
<evidence type="ECO:0000256" key="1">
    <source>
        <dbReference type="SAM" id="SignalP"/>
    </source>
</evidence>
<organism evidence="2">
    <name type="scientific">Pinguiococcus pyrenoidosus</name>
    <dbReference type="NCBI Taxonomy" id="172671"/>
    <lineage>
        <taxon>Eukaryota</taxon>
        <taxon>Sar</taxon>
        <taxon>Stramenopiles</taxon>
        <taxon>Ochrophyta</taxon>
        <taxon>Pinguiophyceae</taxon>
        <taxon>Pinguiochrysidales</taxon>
        <taxon>Pinguiochrysidaceae</taxon>
        <taxon>Pinguiococcus</taxon>
    </lineage>
</organism>
<proteinExistence type="predicted"/>
<name>A0A7R9UDE4_9STRA</name>
<feature type="chain" id="PRO_5030917728" evidence="1">
    <location>
        <begin position="19"/>
        <end position="169"/>
    </location>
</feature>
<evidence type="ECO:0000313" key="2">
    <source>
        <dbReference type="EMBL" id="CAD8262785.1"/>
    </source>
</evidence>
<keyword evidence="1" id="KW-0732">Signal</keyword>
<gene>
    <name evidence="2" type="ORF">PPYR1160_LOCUS12287</name>
</gene>
<reference evidence="2" key="1">
    <citation type="submission" date="2021-01" db="EMBL/GenBank/DDBJ databases">
        <authorList>
            <person name="Corre E."/>
            <person name="Pelletier E."/>
            <person name="Niang G."/>
            <person name="Scheremetjew M."/>
            <person name="Finn R."/>
            <person name="Kale V."/>
            <person name="Holt S."/>
            <person name="Cochrane G."/>
            <person name="Meng A."/>
            <person name="Brown T."/>
            <person name="Cohen L."/>
        </authorList>
    </citation>
    <scope>NUCLEOTIDE SEQUENCE</scope>
    <source>
        <strain evidence="2">CCMP2078</strain>
    </source>
</reference>